<dbReference type="Pfam" id="PF19845">
    <property type="entry name" value="DUF6320"/>
    <property type="match status" value="1"/>
</dbReference>
<dbReference type="EMBL" id="PDYF01000031">
    <property type="protein sequence ID" value="PHU34151.1"/>
    <property type="molecule type" value="Genomic_DNA"/>
</dbReference>
<dbReference type="AlphaFoldDB" id="A0A2G3E7W8"/>
<feature type="transmembrane region" description="Helical" evidence="1">
    <location>
        <begin position="192"/>
        <end position="211"/>
    </location>
</feature>
<reference evidence="3" key="1">
    <citation type="submission" date="2017-10" db="EMBL/GenBank/DDBJ databases">
        <title>Resolving the taxonomy of Roseburia spp., Eubacterium rectale and Agathobacter spp. through phylogenomic analysis.</title>
        <authorList>
            <person name="Sheridan P.O."/>
            <person name="Walker A.W."/>
            <person name="Duncan S.H."/>
            <person name="Scott K.P."/>
            <person name="Toole P.W.O."/>
            <person name="Luis P."/>
            <person name="Flint H.J."/>
        </authorList>
    </citation>
    <scope>NUCLEOTIDE SEQUENCE [LARGE SCALE GENOMIC DNA]</scope>
    <source>
        <strain evidence="3">JK10</strain>
        <strain evidence="2">JK626</strain>
    </source>
</reference>
<keyword evidence="1" id="KW-1133">Transmembrane helix</keyword>
<keyword evidence="4" id="KW-1185">Reference proteome</keyword>
<reference evidence="3" key="2">
    <citation type="submission" date="2017-10" db="EMBL/GenBank/DDBJ databases">
        <authorList>
            <person name="Banno H."/>
            <person name="Chua N.-H."/>
        </authorList>
    </citation>
    <scope>NUCLEOTIDE SEQUENCE [LARGE SCALE GENOMIC DNA]</scope>
    <source>
        <strain evidence="3">JK10</strain>
        <strain evidence="2">JK626</strain>
    </source>
</reference>
<dbReference type="EMBL" id="PDYH01000057">
    <property type="protein sequence ID" value="PHU39271.1"/>
    <property type="molecule type" value="Genomic_DNA"/>
</dbReference>
<protein>
    <submittedName>
        <fullName evidence="3">Uncharacterized protein</fullName>
    </submittedName>
</protein>
<feature type="transmembrane region" description="Helical" evidence="1">
    <location>
        <begin position="137"/>
        <end position="159"/>
    </location>
</feature>
<accession>A0A2G3E7W8</accession>
<feature type="transmembrane region" description="Helical" evidence="1">
    <location>
        <begin position="49"/>
        <end position="70"/>
    </location>
</feature>
<feature type="transmembrane region" description="Helical" evidence="1">
    <location>
        <begin position="166"/>
        <end position="186"/>
    </location>
</feature>
<organism evidence="3 4">
    <name type="scientific">Pseudobutyrivibrio ruminis</name>
    <dbReference type="NCBI Taxonomy" id="46206"/>
    <lineage>
        <taxon>Bacteria</taxon>
        <taxon>Bacillati</taxon>
        <taxon>Bacillota</taxon>
        <taxon>Clostridia</taxon>
        <taxon>Lachnospirales</taxon>
        <taxon>Lachnospiraceae</taxon>
        <taxon>Pseudobutyrivibrio</taxon>
    </lineage>
</organism>
<keyword evidence="1" id="KW-0812">Transmembrane</keyword>
<dbReference type="InterPro" id="IPR046283">
    <property type="entry name" value="DUF6320"/>
</dbReference>
<evidence type="ECO:0000313" key="2">
    <source>
        <dbReference type="EMBL" id="PHU34151.1"/>
    </source>
</evidence>
<dbReference type="Proteomes" id="UP000225889">
    <property type="component" value="Unassembled WGS sequence"/>
</dbReference>
<name>A0A2G3E7W8_9FIRM</name>
<feature type="transmembrane region" description="Helical" evidence="1">
    <location>
        <begin position="112"/>
        <end position="131"/>
    </location>
</feature>
<comment type="caution">
    <text evidence="3">The sequence shown here is derived from an EMBL/GenBank/DDBJ whole genome shotgun (WGS) entry which is preliminary data.</text>
</comment>
<evidence type="ECO:0000256" key="1">
    <source>
        <dbReference type="SAM" id="Phobius"/>
    </source>
</evidence>
<evidence type="ECO:0000313" key="3">
    <source>
        <dbReference type="EMBL" id="PHU39271.1"/>
    </source>
</evidence>
<sequence>MKNCPYCKIQVGGDLKKCPFCQSKMVGEPEERYFPTQTILKIQSFFYKLQLFIVWIIIIASLGIDFLFGLHPAAFDGPFEKIHWSLLVLMWVLAFEFGIIRLFKKGMSPSRILSIFVVFVMIMLAVTAYYMGFIRLFIYWILPNVVMATMVANFVFAMLDKSGNSMAYLLTNVLIGILPYIAFYIFQKNCPIEWIICLLVGFALLVGAIIFKGREVVSEIQRRLSV</sequence>
<evidence type="ECO:0000313" key="4">
    <source>
        <dbReference type="Proteomes" id="UP000224317"/>
    </source>
</evidence>
<dbReference type="RefSeq" id="WP_090153589.1">
    <property type="nucleotide sequence ID" value="NZ_PDYF01000031.1"/>
</dbReference>
<gene>
    <name evidence="3" type="ORF">CSX00_11770</name>
    <name evidence="2" type="ORF">CSX01_11325</name>
</gene>
<dbReference type="Proteomes" id="UP000224317">
    <property type="component" value="Unassembled WGS sequence"/>
</dbReference>
<feature type="transmembrane region" description="Helical" evidence="1">
    <location>
        <begin position="82"/>
        <end position="100"/>
    </location>
</feature>
<proteinExistence type="predicted"/>
<keyword evidence="1" id="KW-0472">Membrane</keyword>